<dbReference type="InterPro" id="IPR025682">
    <property type="entry name" value="CpXC_dom"/>
</dbReference>
<keyword evidence="3" id="KW-1185">Reference proteome</keyword>
<dbReference type="EMBL" id="AP019697">
    <property type="protein sequence ID" value="BBK25510.1"/>
    <property type="molecule type" value="Genomic_DNA"/>
</dbReference>
<accession>A0A8D5A6I0</accession>
<dbReference type="Pfam" id="PF14353">
    <property type="entry name" value="CpXC"/>
    <property type="match status" value="1"/>
</dbReference>
<dbReference type="Proteomes" id="UP000320585">
    <property type="component" value="Chromosome"/>
</dbReference>
<dbReference type="GeneID" id="92716671"/>
<reference evidence="3" key="1">
    <citation type="submission" date="2019-05" db="EMBL/GenBank/DDBJ databases">
        <title>Complete genome sequencing of Dialister sp. strain 5BBH33.</title>
        <authorList>
            <person name="Sakamoto M."/>
            <person name="Murakami T."/>
            <person name="Mori H."/>
        </authorList>
    </citation>
    <scope>NUCLEOTIDE SEQUENCE [LARGE SCALE GENOMIC DNA]</scope>
    <source>
        <strain evidence="3">5BBH33</strain>
    </source>
</reference>
<evidence type="ECO:0000313" key="3">
    <source>
        <dbReference type="Proteomes" id="UP000320585"/>
    </source>
</evidence>
<protein>
    <recommendedName>
        <fullName evidence="1">CpXC domain-containing protein</fullName>
    </recommendedName>
</protein>
<feature type="domain" description="CpXC" evidence="1">
    <location>
        <begin position="9"/>
        <end position="129"/>
    </location>
</feature>
<dbReference type="OrthoDB" id="9784124at2"/>
<sequence length="213" mass="24579">MSQSSMSEITCPACGSKHEFKVWDSINTKQDPELKEAVRTGDAFRYTCPDCGATALLNYNFLYHQMEDKYMVFVSVEGDAWNQMMSILSARQKDLPDYTMRIVRSYNDFREKLMILDAGLDDRVVEIIKSSVWHNVEETYADKGIDEILFAMNDDGEHGFLFRSKDKMIASMEFDMDLYKVVKNAAESRLDFYSRGIFVIDRAWADRVVGEMG</sequence>
<proteinExistence type="predicted"/>
<dbReference type="KEGG" id="dho:Dia5BBH33_14450"/>
<gene>
    <name evidence="2" type="ORF">Dia5BBH33_14450</name>
</gene>
<name>A0A8D5A6I0_9FIRM</name>
<dbReference type="AlphaFoldDB" id="A0A8D5A6I0"/>
<organism evidence="2 3">
    <name type="scientific">Dialister hominis</name>
    <dbReference type="NCBI Taxonomy" id="2582419"/>
    <lineage>
        <taxon>Bacteria</taxon>
        <taxon>Bacillati</taxon>
        <taxon>Bacillota</taxon>
        <taxon>Negativicutes</taxon>
        <taxon>Veillonellales</taxon>
        <taxon>Veillonellaceae</taxon>
        <taxon>Dialister</taxon>
    </lineage>
</organism>
<dbReference type="RefSeq" id="WP_108850726.1">
    <property type="nucleotide sequence ID" value="NZ_AP019697.1"/>
</dbReference>
<evidence type="ECO:0000259" key="1">
    <source>
        <dbReference type="Pfam" id="PF14353"/>
    </source>
</evidence>
<evidence type="ECO:0000313" key="2">
    <source>
        <dbReference type="EMBL" id="BBK25510.1"/>
    </source>
</evidence>